<comment type="caution">
    <text evidence="2">The sequence shown here is derived from an EMBL/GenBank/DDBJ whole genome shotgun (WGS) entry which is preliminary data.</text>
</comment>
<evidence type="ECO:0000313" key="2">
    <source>
        <dbReference type="EMBL" id="GHE30699.1"/>
    </source>
</evidence>
<name>A0A918Z280_9ACTN</name>
<protein>
    <submittedName>
        <fullName evidence="2">Uncharacterized protein</fullName>
    </submittedName>
</protein>
<dbReference type="EMBL" id="BNAT01000016">
    <property type="protein sequence ID" value="GHE30699.1"/>
    <property type="molecule type" value="Genomic_DNA"/>
</dbReference>
<proteinExistence type="predicted"/>
<gene>
    <name evidence="2" type="ORF">GCM10017771_46990</name>
</gene>
<keyword evidence="1" id="KW-1133">Transmembrane helix</keyword>
<feature type="transmembrane region" description="Helical" evidence="1">
    <location>
        <begin position="22"/>
        <end position="44"/>
    </location>
</feature>
<keyword evidence="1" id="KW-0812">Transmembrane</keyword>
<organism evidence="2 3">
    <name type="scientific">Streptomyces capitiformicae</name>
    <dbReference type="NCBI Taxonomy" id="2014920"/>
    <lineage>
        <taxon>Bacteria</taxon>
        <taxon>Bacillati</taxon>
        <taxon>Actinomycetota</taxon>
        <taxon>Actinomycetes</taxon>
        <taxon>Kitasatosporales</taxon>
        <taxon>Streptomycetaceae</taxon>
        <taxon>Streptomyces</taxon>
    </lineage>
</organism>
<keyword evidence="1" id="KW-0472">Membrane</keyword>
<evidence type="ECO:0000313" key="3">
    <source>
        <dbReference type="Proteomes" id="UP000603227"/>
    </source>
</evidence>
<keyword evidence="3" id="KW-1185">Reference proteome</keyword>
<sequence length="63" mass="6099">MLPTEVRDGVVAAAGAALADGLGRVCLVAGVAAFVGAGLALVLIRGKDRVAVVAPEEAAEVTA</sequence>
<dbReference type="Proteomes" id="UP000603227">
    <property type="component" value="Unassembled WGS sequence"/>
</dbReference>
<dbReference type="AlphaFoldDB" id="A0A918Z280"/>
<dbReference type="RefSeq" id="WP_189784410.1">
    <property type="nucleotide sequence ID" value="NZ_BNAT01000016.1"/>
</dbReference>
<reference evidence="2" key="1">
    <citation type="journal article" date="2014" name="Int. J. Syst. Evol. Microbiol.">
        <title>Complete genome sequence of Corynebacterium casei LMG S-19264T (=DSM 44701T), isolated from a smear-ripened cheese.</title>
        <authorList>
            <consortium name="US DOE Joint Genome Institute (JGI-PGF)"/>
            <person name="Walter F."/>
            <person name="Albersmeier A."/>
            <person name="Kalinowski J."/>
            <person name="Ruckert C."/>
        </authorList>
    </citation>
    <scope>NUCLEOTIDE SEQUENCE</scope>
    <source>
        <strain evidence="2">CGMCC 4.7403</strain>
    </source>
</reference>
<accession>A0A918Z280</accession>
<reference evidence="2" key="2">
    <citation type="submission" date="2020-09" db="EMBL/GenBank/DDBJ databases">
        <authorList>
            <person name="Sun Q."/>
            <person name="Zhou Y."/>
        </authorList>
    </citation>
    <scope>NUCLEOTIDE SEQUENCE</scope>
    <source>
        <strain evidence="2">CGMCC 4.7403</strain>
    </source>
</reference>
<evidence type="ECO:0000256" key="1">
    <source>
        <dbReference type="SAM" id="Phobius"/>
    </source>
</evidence>